<evidence type="ECO:0000259" key="5">
    <source>
        <dbReference type="PROSITE" id="PS51898"/>
    </source>
</evidence>
<dbReference type="AlphaFoldDB" id="A0A974A4E5"/>
<dbReference type="InterPro" id="IPR038488">
    <property type="entry name" value="Integrase_DNA-bd_sf"/>
</dbReference>
<evidence type="ECO:0000256" key="3">
    <source>
        <dbReference type="ARBA" id="ARBA00023125"/>
    </source>
</evidence>
<evidence type="ECO:0000256" key="4">
    <source>
        <dbReference type="ARBA" id="ARBA00023172"/>
    </source>
</evidence>
<evidence type="ECO:0000256" key="2">
    <source>
        <dbReference type="ARBA" id="ARBA00022908"/>
    </source>
</evidence>
<dbReference type="InterPro" id="IPR013762">
    <property type="entry name" value="Integrase-like_cat_sf"/>
</dbReference>
<name>A0A974A4E5_9BRAD</name>
<dbReference type="InterPro" id="IPR011010">
    <property type="entry name" value="DNA_brk_join_enz"/>
</dbReference>
<comment type="caution">
    <text evidence="6">The sequence shown here is derived from an EMBL/GenBank/DDBJ whole genome shotgun (WGS) entry which is preliminary data.</text>
</comment>
<dbReference type="PANTHER" id="PTHR30629:SF2">
    <property type="entry name" value="PROPHAGE INTEGRASE INTS-RELATED"/>
    <property type="match status" value="1"/>
</dbReference>
<sequence>MPNITNKQCRKAVTARSKIYDAECSGLYVSLSPTAPPTFSLKYTCPITKERLTHWLGVYQEPERGVDYWRKEAWKLKVKINAGEDIAQSARQARKLQAKRSGITVDQIIDERIAWISELVPKGRDKDGIKIKMGPRKKDWANMASHLNRFVRPRLGKRIASEVTKHDIAQLQADILAGTLIIKKGKTTKKGSISSARHMRKAVSGLFNWAAEAGRDYVQTSPCVNLPPLDAEPPRKRKLNPDEIRILWHGLERPDITIDRRICLAIKFALASMLRSLELLHIHRDELGRNGLNSELPLVVIPEERVKAGREIHQPLSDLAVEIAKEALGNYPWLFAGRWGTEPLNRKAMACALRGTKKKVGGKMVTKTMGLCELLGLKPFTPHDLRRTAASLMGNIKVPRSTISLCLDHTIKSDDHGAVSAVTGLHYDQDPRIGEKREALQRLADELRRIIAEPAEAQEEMRQAA</sequence>
<dbReference type="InterPro" id="IPR050808">
    <property type="entry name" value="Phage_Integrase"/>
</dbReference>
<reference evidence="6" key="1">
    <citation type="submission" date="2020-06" db="EMBL/GenBank/DDBJ databases">
        <title>Whole Genome Sequence of Bradyrhizobium sp. Strain 1S1.</title>
        <authorList>
            <person name="Bromfield E.S.P."/>
            <person name="Cloutier S."/>
        </authorList>
    </citation>
    <scope>NUCLEOTIDE SEQUENCE [LARGE SCALE GENOMIC DNA]</scope>
    <source>
        <strain evidence="6">1S1</strain>
    </source>
</reference>
<dbReference type="PROSITE" id="PS51898">
    <property type="entry name" value="TYR_RECOMBINASE"/>
    <property type="match status" value="1"/>
</dbReference>
<proteinExistence type="inferred from homology"/>
<dbReference type="GO" id="GO:0003677">
    <property type="term" value="F:DNA binding"/>
    <property type="evidence" value="ECO:0007669"/>
    <property type="project" value="UniProtKB-KW"/>
</dbReference>
<evidence type="ECO:0000313" key="6">
    <source>
        <dbReference type="EMBL" id="NVI47622.1"/>
    </source>
</evidence>
<dbReference type="InterPro" id="IPR010998">
    <property type="entry name" value="Integrase_recombinase_N"/>
</dbReference>
<dbReference type="GO" id="GO:0006310">
    <property type="term" value="P:DNA recombination"/>
    <property type="evidence" value="ECO:0007669"/>
    <property type="project" value="UniProtKB-KW"/>
</dbReference>
<dbReference type="Gene3D" id="3.30.160.390">
    <property type="entry name" value="Integrase, DNA-binding domain"/>
    <property type="match status" value="1"/>
</dbReference>
<keyword evidence="3" id="KW-0238">DNA-binding</keyword>
<accession>A0A974A4E5</accession>
<dbReference type="Pfam" id="PF00589">
    <property type="entry name" value="Phage_integrase"/>
    <property type="match status" value="1"/>
</dbReference>
<dbReference type="PANTHER" id="PTHR30629">
    <property type="entry name" value="PROPHAGE INTEGRASE"/>
    <property type="match status" value="1"/>
</dbReference>
<dbReference type="RefSeq" id="WP_166208359.1">
    <property type="nucleotide sequence ID" value="NZ_CP088285.1"/>
</dbReference>
<evidence type="ECO:0000256" key="1">
    <source>
        <dbReference type="ARBA" id="ARBA00008857"/>
    </source>
</evidence>
<gene>
    <name evidence="6" type="ORF">HAP48_032615</name>
</gene>
<protein>
    <submittedName>
        <fullName evidence="6">Tyrosine-type recombinase/integrase</fullName>
    </submittedName>
</protein>
<dbReference type="EMBL" id="JAAOLE020000001">
    <property type="protein sequence ID" value="NVI47622.1"/>
    <property type="molecule type" value="Genomic_DNA"/>
</dbReference>
<dbReference type="SUPFAM" id="SSF56349">
    <property type="entry name" value="DNA breaking-rejoining enzymes"/>
    <property type="match status" value="1"/>
</dbReference>
<organism evidence="6">
    <name type="scientific">Bradyrhizobium septentrionale</name>
    <dbReference type="NCBI Taxonomy" id="1404411"/>
    <lineage>
        <taxon>Bacteria</taxon>
        <taxon>Pseudomonadati</taxon>
        <taxon>Pseudomonadota</taxon>
        <taxon>Alphaproteobacteria</taxon>
        <taxon>Hyphomicrobiales</taxon>
        <taxon>Nitrobacteraceae</taxon>
        <taxon>Bradyrhizobium</taxon>
    </lineage>
</organism>
<feature type="domain" description="Tyr recombinase" evidence="5">
    <location>
        <begin position="234"/>
        <end position="441"/>
    </location>
</feature>
<keyword evidence="2" id="KW-0229">DNA integration</keyword>
<dbReference type="InterPro" id="IPR002104">
    <property type="entry name" value="Integrase_catalytic"/>
</dbReference>
<dbReference type="Gene3D" id="1.10.150.130">
    <property type="match status" value="1"/>
</dbReference>
<dbReference type="GO" id="GO:0015074">
    <property type="term" value="P:DNA integration"/>
    <property type="evidence" value="ECO:0007669"/>
    <property type="project" value="UniProtKB-KW"/>
</dbReference>
<dbReference type="Gene3D" id="1.10.443.10">
    <property type="entry name" value="Intergrase catalytic core"/>
    <property type="match status" value="1"/>
</dbReference>
<comment type="similarity">
    <text evidence="1">Belongs to the 'phage' integrase family.</text>
</comment>
<keyword evidence="4" id="KW-0233">DNA recombination</keyword>